<protein>
    <recommendedName>
        <fullName evidence="5">NIPSNAP domain-containing protein</fullName>
    </recommendedName>
</protein>
<sequence>MFSARWQIDAKFGHKQTALELMRKWEREIGSQVGIADLGFQIMTGSIGAREATIESHHQVKSLAQLEEFFAKIARIEAHAKWGKELEPYVVSGTSLWQIFRIVE</sequence>
<organism evidence="2 4">
    <name type="scientific">Mesorhizobium plurifarium</name>
    <dbReference type="NCBI Taxonomy" id="69974"/>
    <lineage>
        <taxon>Bacteria</taxon>
        <taxon>Pseudomonadati</taxon>
        <taxon>Pseudomonadota</taxon>
        <taxon>Alphaproteobacteria</taxon>
        <taxon>Hyphomicrobiales</taxon>
        <taxon>Phyllobacteriaceae</taxon>
        <taxon>Mesorhizobium</taxon>
    </lineage>
</organism>
<dbReference type="EMBL" id="CCMZ01000015">
    <property type="protein sequence ID" value="CDX16658.1"/>
    <property type="molecule type" value="Genomic_DNA"/>
</dbReference>
<proteinExistence type="predicted"/>
<dbReference type="GeneID" id="31890941"/>
<gene>
    <name evidence="1" type="ORF">MPL3356_220163</name>
    <name evidence="2" type="ORF">MPLDJ20_20794</name>
</gene>
<evidence type="ECO:0000313" key="4">
    <source>
        <dbReference type="Proteomes" id="UP000046373"/>
    </source>
</evidence>
<reference evidence="2 4" key="1">
    <citation type="submission" date="2014-08" db="EMBL/GenBank/DDBJ databases">
        <authorList>
            <person name="Moulin Lionel"/>
        </authorList>
    </citation>
    <scope>NUCLEOTIDE SEQUENCE [LARGE SCALE GENOMIC DNA]</scope>
</reference>
<dbReference type="EMBL" id="CCNB01000012">
    <property type="protein sequence ID" value="CDX37067.1"/>
    <property type="molecule type" value="Genomic_DNA"/>
</dbReference>
<evidence type="ECO:0008006" key="5">
    <source>
        <dbReference type="Google" id="ProtNLM"/>
    </source>
</evidence>
<name>A0A090F6D0_MESPL</name>
<dbReference type="Proteomes" id="UP000045285">
    <property type="component" value="Unassembled WGS sequence"/>
</dbReference>
<reference evidence="3" key="2">
    <citation type="submission" date="2014-08" db="EMBL/GenBank/DDBJ databases">
        <authorList>
            <person name="Moulin L."/>
        </authorList>
    </citation>
    <scope>NUCLEOTIDE SEQUENCE [LARGE SCALE GENOMIC DNA]</scope>
</reference>
<evidence type="ECO:0000313" key="2">
    <source>
        <dbReference type="EMBL" id="CDX37067.1"/>
    </source>
</evidence>
<dbReference type="Proteomes" id="UP000046373">
    <property type="component" value="Unassembled WGS sequence"/>
</dbReference>
<accession>A0A090F6D0</accession>
<dbReference type="STRING" id="69974.MPLDJ20_20794"/>
<keyword evidence="3" id="KW-1185">Reference proteome</keyword>
<dbReference type="AlphaFoldDB" id="A0A090F6D0"/>
<evidence type="ECO:0000313" key="1">
    <source>
        <dbReference type="EMBL" id="CDX16658.1"/>
    </source>
</evidence>
<evidence type="ECO:0000313" key="3">
    <source>
        <dbReference type="Proteomes" id="UP000045285"/>
    </source>
</evidence>